<dbReference type="STRING" id="871968.DESME_08935"/>
<evidence type="ECO:0000256" key="1">
    <source>
        <dbReference type="SAM" id="MobiDB-lite"/>
    </source>
</evidence>
<reference evidence="2 3" key="1">
    <citation type="submission" date="2013-12" db="EMBL/GenBank/DDBJ databases">
        <authorList>
            <consortium name="DOE Joint Genome Institute"/>
            <person name="Smidt H."/>
            <person name="Huntemann M."/>
            <person name="Han J."/>
            <person name="Chen A."/>
            <person name="Kyrpides N."/>
            <person name="Mavromatis K."/>
            <person name="Markowitz V."/>
            <person name="Palaniappan K."/>
            <person name="Ivanova N."/>
            <person name="Schaumberg A."/>
            <person name="Pati A."/>
            <person name="Liolios K."/>
            <person name="Nordberg H.P."/>
            <person name="Cantor M.N."/>
            <person name="Hua S.X."/>
            <person name="Woyke T."/>
        </authorList>
    </citation>
    <scope>NUCLEOTIDE SEQUENCE [LARGE SCALE GENOMIC DNA]</scope>
    <source>
        <strain evidence="3">DSM 15288</strain>
    </source>
</reference>
<evidence type="ECO:0000313" key="2">
    <source>
        <dbReference type="EMBL" id="AHF08571.1"/>
    </source>
</evidence>
<sequence length="94" mass="10918">MTVSKQKTTLNSKPLRNPLNQENAQMNEQNQPETILNYKLYYGGYYDIKGFTVAKNQEEAINKLREQLHLYSLPCDAEELVIPDFDIILTPKIE</sequence>
<feature type="compositionally biased region" description="Low complexity" evidence="1">
    <location>
        <begin position="20"/>
        <end position="30"/>
    </location>
</feature>
<protein>
    <submittedName>
        <fullName evidence="2">Uncharacterized protein</fullName>
    </submittedName>
</protein>
<feature type="region of interest" description="Disordered" evidence="1">
    <location>
        <begin position="1"/>
        <end position="30"/>
    </location>
</feature>
<dbReference type="KEGG" id="dmt:DESME_08935"/>
<feature type="compositionally biased region" description="Polar residues" evidence="1">
    <location>
        <begin position="1"/>
        <end position="14"/>
    </location>
</feature>
<proteinExistence type="predicted"/>
<gene>
    <name evidence="2" type="ORF">DESME_08935</name>
</gene>
<name>W0EHL8_9FIRM</name>
<organism evidence="2 3">
    <name type="scientific">Desulfitobacterium metallireducens DSM 15288</name>
    <dbReference type="NCBI Taxonomy" id="871968"/>
    <lineage>
        <taxon>Bacteria</taxon>
        <taxon>Bacillati</taxon>
        <taxon>Bacillota</taxon>
        <taxon>Clostridia</taxon>
        <taxon>Eubacteriales</taxon>
        <taxon>Desulfitobacteriaceae</taxon>
        <taxon>Desulfitobacterium</taxon>
    </lineage>
</organism>
<dbReference type="Proteomes" id="UP000010847">
    <property type="component" value="Chromosome"/>
</dbReference>
<keyword evidence="3" id="KW-1185">Reference proteome</keyword>
<dbReference type="HOGENOM" id="CLU_2381472_0_0_9"/>
<dbReference type="AlphaFoldDB" id="W0EHL8"/>
<evidence type="ECO:0000313" key="3">
    <source>
        <dbReference type="Proteomes" id="UP000010847"/>
    </source>
</evidence>
<accession>W0EHL8</accession>
<dbReference type="EMBL" id="CP007032">
    <property type="protein sequence ID" value="AHF08571.1"/>
    <property type="molecule type" value="Genomic_DNA"/>
</dbReference>